<sequence length="695" mass="79467">MVTGRRPEPGSFWAGGARRPAGDSCVCVDVDCVAKRRRGRGGRTRSHQGGSNKKAMNLALERLQQQTRQELEETDEGREVEKETGSREEEKEQDVRTEGQEQTLDVSDEEETAAVEPEGEEFSWSRFENIILSWLSEEQTEERDEQSVQRQRRLKKTRACWKEEKSVPGPSASETEEKESEERGVSEKEERDEQSVAEEIEEKSVPEPSASETEEKESGGRGFSSALRFWLSKEQGVCKKEEKERDEPRVVETKEETEIVEEERQDQSLALSLEEESCPGPSAVFKSEEEESKTSAKTEEQTLSKEEEEKETQRPLDTGYDAVESEEEESVWSSFVNVFFNLFSEEQKVSETEERDEQSVTEAEEIVENNSLLETGLNEEEETKTEEMQPEEQSLNVSDEEEKSVPGPSASETEVKESRGRGFSSALRFWLSKEQGVCEKQEKERDEPRVEETEEETEIVEEERQEQSLALSLEDERSPGPSAVFESEKKESKTSAKIEEQTPCEEEEEEKEAQRPLDIGYDAFRNSLQALMHKEESVPEPSALETEVKESGGRGFNTVLRFWWSKEQGVCEKDEKERDEPRAEEQKRKQTMKLEPEETSGLNEDGGVKTEETLPEEQTLDVSDEEESVSGPSAESEEENSAMIGFRNTLFNWFSKEQKVGETAEREEEIAEDKSMLESDEEETKTEEMQPEEKS</sequence>
<dbReference type="Proteomes" id="UP001460270">
    <property type="component" value="Unassembled WGS sequence"/>
</dbReference>
<feature type="compositionally biased region" description="Acidic residues" evidence="1">
    <location>
        <begin position="106"/>
        <end position="121"/>
    </location>
</feature>
<feature type="compositionally biased region" description="Acidic residues" evidence="1">
    <location>
        <begin position="452"/>
        <end position="464"/>
    </location>
</feature>
<feature type="compositionally biased region" description="Acidic residues" evidence="1">
    <location>
        <begin position="377"/>
        <end position="390"/>
    </location>
</feature>
<comment type="caution">
    <text evidence="2">The sequence shown here is derived from an EMBL/GenBank/DDBJ whole genome shotgun (WGS) entry which is preliminary data.</text>
</comment>
<feature type="compositionally biased region" description="Basic residues" evidence="1">
    <location>
        <begin position="150"/>
        <end position="159"/>
    </location>
</feature>
<dbReference type="EMBL" id="JBBPFD010000002">
    <property type="protein sequence ID" value="KAK7938563.1"/>
    <property type="molecule type" value="Genomic_DNA"/>
</dbReference>
<feature type="compositionally biased region" description="Basic and acidic residues" evidence="1">
    <location>
        <begin position="292"/>
        <end position="314"/>
    </location>
</feature>
<protein>
    <submittedName>
        <fullName evidence="2">Uncharacterized protein</fullName>
    </submittedName>
</protein>
<feature type="region of interest" description="Disordered" evidence="1">
    <location>
        <begin position="1"/>
        <end position="22"/>
    </location>
</feature>
<gene>
    <name evidence="2" type="ORF">WMY93_001889</name>
</gene>
<feature type="region of interest" description="Disordered" evidence="1">
    <location>
        <begin position="135"/>
        <end position="223"/>
    </location>
</feature>
<name>A0AAW0PT97_9GOBI</name>
<dbReference type="AlphaFoldDB" id="A0AAW0PT97"/>
<feature type="compositionally biased region" description="Basic and acidic residues" evidence="1">
    <location>
        <begin position="436"/>
        <end position="451"/>
    </location>
</feature>
<feature type="compositionally biased region" description="Low complexity" evidence="1">
    <location>
        <begin position="58"/>
        <end position="68"/>
    </location>
</feature>
<feature type="compositionally biased region" description="Basic and acidic residues" evidence="1">
    <location>
        <begin position="570"/>
        <end position="596"/>
    </location>
</feature>
<feature type="region of interest" description="Disordered" evidence="1">
    <location>
        <begin position="237"/>
        <end position="328"/>
    </location>
</feature>
<feature type="compositionally biased region" description="Acidic residues" evidence="1">
    <location>
        <begin position="502"/>
        <end position="511"/>
    </location>
</feature>
<feature type="region of interest" description="Disordered" evidence="1">
    <location>
        <begin position="37"/>
        <end position="122"/>
    </location>
</feature>
<feature type="compositionally biased region" description="Basic residues" evidence="1">
    <location>
        <begin position="37"/>
        <end position="46"/>
    </location>
</feature>
<feature type="compositionally biased region" description="Acidic residues" evidence="1">
    <location>
        <begin position="613"/>
        <end position="628"/>
    </location>
</feature>
<feature type="region of interest" description="Disordered" evidence="1">
    <location>
        <begin position="346"/>
        <end position="422"/>
    </location>
</feature>
<feature type="compositionally biased region" description="Basic and acidic residues" evidence="1">
    <location>
        <begin position="486"/>
        <end position="500"/>
    </location>
</feature>
<evidence type="ECO:0000313" key="3">
    <source>
        <dbReference type="Proteomes" id="UP001460270"/>
    </source>
</evidence>
<feature type="compositionally biased region" description="Basic and acidic residues" evidence="1">
    <location>
        <begin position="686"/>
        <end position="695"/>
    </location>
</feature>
<accession>A0AAW0PT97</accession>
<reference evidence="3" key="1">
    <citation type="submission" date="2024-04" db="EMBL/GenBank/DDBJ databases">
        <title>Salinicola lusitanus LLJ914,a marine bacterium isolated from the Okinawa Trough.</title>
        <authorList>
            <person name="Li J."/>
        </authorList>
    </citation>
    <scope>NUCLEOTIDE SEQUENCE [LARGE SCALE GENOMIC DNA]</scope>
</reference>
<feature type="compositionally biased region" description="Basic and acidic residues" evidence="1">
    <location>
        <begin position="77"/>
        <end position="99"/>
    </location>
</feature>
<feature type="compositionally biased region" description="Basic and acidic residues" evidence="1">
    <location>
        <begin position="237"/>
        <end position="257"/>
    </location>
</feature>
<feature type="region of interest" description="Disordered" evidence="1">
    <location>
        <begin position="436"/>
        <end position="551"/>
    </location>
</feature>
<proteinExistence type="predicted"/>
<evidence type="ECO:0000313" key="2">
    <source>
        <dbReference type="EMBL" id="KAK7938563.1"/>
    </source>
</evidence>
<evidence type="ECO:0000256" key="1">
    <source>
        <dbReference type="SAM" id="MobiDB-lite"/>
    </source>
</evidence>
<feature type="compositionally biased region" description="Basic and acidic residues" evidence="1">
    <location>
        <begin position="180"/>
        <end position="194"/>
    </location>
</feature>
<feature type="region of interest" description="Disordered" evidence="1">
    <location>
        <begin position="659"/>
        <end position="695"/>
    </location>
</feature>
<keyword evidence="3" id="KW-1185">Reference proteome</keyword>
<organism evidence="2 3">
    <name type="scientific">Mugilogobius chulae</name>
    <name type="common">yellowstripe goby</name>
    <dbReference type="NCBI Taxonomy" id="88201"/>
    <lineage>
        <taxon>Eukaryota</taxon>
        <taxon>Metazoa</taxon>
        <taxon>Chordata</taxon>
        <taxon>Craniata</taxon>
        <taxon>Vertebrata</taxon>
        <taxon>Euteleostomi</taxon>
        <taxon>Actinopterygii</taxon>
        <taxon>Neopterygii</taxon>
        <taxon>Teleostei</taxon>
        <taxon>Neoteleostei</taxon>
        <taxon>Acanthomorphata</taxon>
        <taxon>Gobiaria</taxon>
        <taxon>Gobiiformes</taxon>
        <taxon>Gobioidei</taxon>
        <taxon>Gobiidae</taxon>
        <taxon>Gobionellinae</taxon>
        <taxon>Mugilogobius</taxon>
    </lineage>
</organism>
<feature type="region of interest" description="Disordered" evidence="1">
    <location>
        <begin position="570"/>
        <end position="643"/>
    </location>
</feature>